<sequence length="116" mass="12993">MFPTRPVLSKASRLPLISKHANKDFYKGNRVSALPGGPRTGAPGRHVVRGKGKYRLDDTKVRVFIAPPQEVLRTTALKPYVSTAVRLSNSEKRTILGRFTPRGFDGQHYLDMYKAL</sequence>
<keyword evidence="4" id="KW-0689">Ribosomal protein</keyword>
<accession>M5FWF0</accession>
<dbReference type="Pfam" id="PF09809">
    <property type="entry name" value="MRP-L27"/>
    <property type="match status" value="1"/>
</dbReference>
<keyword evidence="9" id="KW-1185">Reference proteome</keyword>
<feature type="region of interest" description="Disordered" evidence="7">
    <location>
        <begin position="28"/>
        <end position="48"/>
    </location>
</feature>
<dbReference type="Proteomes" id="UP000030653">
    <property type="component" value="Unassembled WGS sequence"/>
</dbReference>
<dbReference type="EMBL" id="JH795862">
    <property type="protein sequence ID" value="EJU02251.1"/>
    <property type="molecule type" value="Genomic_DNA"/>
</dbReference>
<protein>
    <recommendedName>
        <fullName evidence="10">Ribosomal protein L27</fullName>
    </recommendedName>
</protein>
<organism evidence="8 9">
    <name type="scientific">Dacryopinax primogenitus (strain DJM 731)</name>
    <name type="common">Brown rot fungus</name>
    <dbReference type="NCBI Taxonomy" id="1858805"/>
    <lineage>
        <taxon>Eukaryota</taxon>
        <taxon>Fungi</taxon>
        <taxon>Dikarya</taxon>
        <taxon>Basidiomycota</taxon>
        <taxon>Agaricomycotina</taxon>
        <taxon>Dacrymycetes</taxon>
        <taxon>Dacrymycetales</taxon>
        <taxon>Dacrymycetaceae</taxon>
        <taxon>Dacryopinax</taxon>
    </lineage>
</organism>
<dbReference type="GO" id="GO:0003735">
    <property type="term" value="F:structural constituent of ribosome"/>
    <property type="evidence" value="ECO:0007669"/>
    <property type="project" value="InterPro"/>
</dbReference>
<evidence type="ECO:0000256" key="1">
    <source>
        <dbReference type="ARBA" id="ARBA00004173"/>
    </source>
</evidence>
<dbReference type="GO" id="GO:0006412">
    <property type="term" value="P:translation"/>
    <property type="evidence" value="ECO:0007669"/>
    <property type="project" value="TreeGrafter"/>
</dbReference>
<comment type="subcellular location">
    <subcellularLocation>
        <location evidence="1">Mitochondrion</location>
    </subcellularLocation>
</comment>
<reference evidence="8 9" key="1">
    <citation type="journal article" date="2012" name="Science">
        <title>The Paleozoic origin of enzymatic lignin decomposition reconstructed from 31 fungal genomes.</title>
        <authorList>
            <person name="Floudas D."/>
            <person name="Binder M."/>
            <person name="Riley R."/>
            <person name="Barry K."/>
            <person name="Blanchette R.A."/>
            <person name="Henrissat B."/>
            <person name="Martinez A.T."/>
            <person name="Otillar R."/>
            <person name="Spatafora J.W."/>
            <person name="Yadav J.S."/>
            <person name="Aerts A."/>
            <person name="Benoit I."/>
            <person name="Boyd A."/>
            <person name="Carlson A."/>
            <person name="Copeland A."/>
            <person name="Coutinho P.M."/>
            <person name="de Vries R.P."/>
            <person name="Ferreira P."/>
            <person name="Findley K."/>
            <person name="Foster B."/>
            <person name="Gaskell J."/>
            <person name="Glotzer D."/>
            <person name="Gorecki P."/>
            <person name="Heitman J."/>
            <person name="Hesse C."/>
            <person name="Hori C."/>
            <person name="Igarashi K."/>
            <person name="Jurgens J.A."/>
            <person name="Kallen N."/>
            <person name="Kersten P."/>
            <person name="Kohler A."/>
            <person name="Kuees U."/>
            <person name="Kumar T.K.A."/>
            <person name="Kuo A."/>
            <person name="LaButti K."/>
            <person name="Larrondo L.F."/>
            <person name="Lindquist E."/>
            <person name="Ling A."/>
            <person name="Lombard V."/>
            <person name="Lucas S."/>
            <person name="Lundell T."/>
            <person name="Martin R."/>
            <person name="McLaughlin D.J."/>
            <person name="Morgenstern I."/>
            <person name="Morin E."/>
            <person name="Murat C."/>
            <person name="Nagy L.G."/>
            <person name="Nolan M."/>
            <person name="Ohm R.A."/>
            <person name="Patyshakuliyeva A."/>
            <person name="Rokas A."/>
            <person name="Ruiz-Duenas F.J."/>
            <person name="Sabat G."/>
            <person name="Salamov A."/>
            <person name="Samejima M."/>
            <person name="Schmutz J."/>
            <person name="Slot J.C."/>
            <person name="St John F."/>
            <person name="Stenlid J."/>
            <person name="Sun H."/>
            <person name="Sun S."/>
            <person name="Syed K."/>
            <person name="Tsang A."/>
            <person name="Wiebenga A."/>
            <person name="Young D."/>
            <person name="Pisabarro A."/>
            <person name="Eastwood D.C."/>
            <person name="Martin F."/>
            <person name="Cullen D."/>
            <person name="Grigoriev I.V."/>
            <person name="Hibbett D.S."/>
        </authorList>
    </citation>
    <scope>NUCLEOTIDE SEQUENCE [LARGE SCALE GENOMIC DNA]</scope>
    <source>
        <strain evidence="8 9">DJM-731 SS1</strain>
    </source>
</reference>
<evidence type="ECO:0000256" key="5">
    <source>
        <dbReference type="ARBA" id="ARBA00023128"/>
    </source>
</evidence>
<dbReference type="InterPro" id="IPR019189">
    <property type="entry name" value="Ribosomal_mL41"/>
</dbReference>
<evidence type="ECO:0008006" key="10">
    <source>
        <dbReference type="Google" id="ProtNLM"/>
    </source>
</evidence>
<comment type="similarity">
    <text evidence="2">Belongs to the mitochondrion-specific ribosomal protein mL41 family.</text>
</comment>
<evidence type="ECO:0000256" key="3">
    <source>
        <dbReference type="ARBA" id="ARBA00022946"/>
    </source>
</evidence>
<dbReference type="OrthoDB" id="408933at2759"/>
<dbReference type="RefSeq" id="XP_040629148.1">
    <property type="nucleotide sequence ID" value="XM_040774504.1"/>
</dbReference>
<name>M5FWF0_DACPD</name>
<dbReference type="PANTHER" id="PTHR21338">
    <property type="entry name" value="MITOCHONDRIAL RIBOSOMAL PROTEIN L41"/>
    <property type="match status" value="1"/>
</dbReference>
<evidence type="ECO:0000256" key="2">
    <source>
        <dbReference type="ARBA" id="ARBA00010152"/>
    </source>
</evidence>
<evidence type="ECO:0000313" key="9">
    <source>
        <dbReference type="Proteomes" id="UP000030653"/>
    </source>
</evidence>
<dbReference type="OMA" id="HFYKIAP"/>
<dbReference type="AlphaFoldDB" id="M5FWF0"/>
<keyword evidence="5" id="KW-0496">Mitochondrion</keyword>
<proteinExistence type="inferred from homology"/>
<dbReference type="GO" id="GO:0005762">
    <property type="term" value="C:mitochondrial large ribosomal subunit"/>
    <property type="evidence" value="ECO:0007669"/>
    <property type="project" value="InterPro"/>
</dbReference>
<evidence type="ECO:0000256" key="7">
    <source>
        <dbReference type="SAM" id="MobiDB-lite"/>
    </source>
</evidence>
<gene>
    <name evidence="8" type="ORF">DACRYDRAFT_41634</name>
</gene>
<evidence type="ECO:0000313" key="8">
    <source>
        <dbReference type="EMBL" id="EJU02251.1"/>
    </source>
</evidence>
<keyword evidence="3" id="KW-0809">Transit peptide</keyword>
<dbReference type="HOGENOM" id="CLU_129079_0_0_1"/>
<keyword evidence="6" id="KW-0687">Ribonucleoprotein</keyword>
<evidence type="ECO:0000256" key="6">
    <source>
        <dbReference type="ARBA" id="ARBA00023274"/>
    </source>
</evidence>
<dbReference type="PANTHER" id="PTHR21338:SF0">
    <property type="entry name" value="LARGE RIBOSOMAL SUBUNIT PROTEIN ML41"/>
    <property type="match status" value="1"/>
</dbReference>
<evidence type="ECO:0000256" key="4">
    <source>
        <dbReference type="ARBA" id="ARBA00022980"/>
    </source>
</evidence>
<feature type="non-terminal residue" evidence="8">
    <location>
        <position position="1"/>
    </location>
</feature>
<dbReference type="GeneID" id="63689566"/>